<evidence type="ECO:0000313" key="3">
    <source>
        <dbReference type="EMBL" id="GAA0593794.1"/>
    </source>
</evidence>
<evidence type="ECO:0000259" key="1">
    <source>
        <dbReference type="Pfam" id="PF00534"/>
    </source>
</evidence>
<protein>
    <submittedName>
        <fullName evidence="3">Glycosyltransferase family 4 protein</fullName>
    </submittedName>
</protein>
<dbReference type="Pfam" id="PF13439">
    <property type="entry name" value="Glyco_transf_4"/>
    <property type="match status" value="1"/>
</dbReference>
<dbReference type="Pfam" id="PF00534">
    <property type="entry name" value="Glycos_transf_1"/>
    <property type="match status" value="1"/>
</dbReference>
<organism evidence="3 4">
    <name type="scientific">Paenochrobactrum glaciei</name>
    <dbReference type="NCBI Taxonomy" id="486407"/>
    <lineage>
        <taxon>Bacteria</taxon>
        <taxon>Pseudomonadati</taxon>
        <taxon>Pseudomonadota</taxon>
        <taxon>Alphaproteobacteria</taxon>
        <taxon>Hyphomicrobiales</taxon>
        <taxon>Brucellaceae</taxon>
        <taxon>Paenochrobactrum</taxon>
    </lineage>
</organism>
<evidence type="ECO:0000259" key="2">
    <source>
        <dbReference type="Pfam" id="PF13439"/>
    </source>
</evidence>
<dbReference type="EMBL" id="BAAADE010000001">
    <property type="protein sequence ID" value="GAA0593794.1"/>
    <property type="molecule type" value="Genomic_DNA"/>
</dbReference>
<dbReference type="Proteomes" id="UP001424441">
    <property type="component" value="Unassembled WGS sequence"/>
</dbReference>
<dbReference type="CDD" id="cd03801">
    <property type="entry name" value="GT4_PimA-like"/>
    <property type="match status" value="1"/>
</dbReference>
<reference evidence="4" key="1">
    <citation type="journal article" date="2019" name="Int. J. Syst. Evol. Microbiol.">
        <title>The Global Catalogue of Microorganisms (GCM) 10K type strain sequencing project: providing services to taxonomists for standard genome sequencing and annotation.</title>
        <authorList>
            <consortium name="The Broad Institute Genomics Platform"/>
            <consortium name="The Broad Institute Genome Sequencing Center for Infectious Disease"/>
            <person name="Wu L."/>
            <person name="Ma J."/>
        </authorList>
    </citation>
    <scope>NUCLEOTIDE SEQUENCE [LARGE SCALE GENOMIC DNA]</scope>
    <source>
        <strain evidence="4">JCM 15115</strain>
    </source>
</reference>
<dbReference type="SUPFAM" id="SSF53756">
    <property type="entry name" value="UDP-Glycosyltransferase/glycogen phosphorylase"/>
    <property type="match status" value="1"/>
</dbReference>
<dbReference type="InterPro" id="IPR001296">
    <property type="entry name" value="Glyco_trans_1"/>
</dbReference>
<feature type="domain" description="Glycosyl transferase family 1" evidence="1">
    <location>
        <begin position="198"/>
        <end position="334"/>
    </location>
</feature>
<comment type="caution">
    <text evidence="3">The sequence shown here is derived from an EMBL/GenBank/DDBJ whole genome shotgun (WGS) entry which is preliminary data.</text>
</comment>
<gene>
    <name evidence="3" type="ORF">GCM10008943_06060</name>
</gene>
<evidence type="ECO:0000313" key="4">
    <source>
        <dbReference type="Proteomes" id="UP001424441"/>
    </source>
</evidence>
<name>A0ABP3QQL8_9HYPH</name>
<sequence>MRADVARKRIFMVGLRGIPDVQGGVEKHVEALSQLCTDKGYDVTVIGRRNYLKQKTLYRWGNVFVVPLYAPRSEYLEAIINSFVGVFYAAKHKADILHIHAIGPALMAPLARALGLKVVVTHHGFDYDRQKWGAVARKVLKLGEYMGMKYSNARIAVSRNITATMQKRYDVEVTYIPNGVAVFEGRANTDYLKKFQLTPDNYLINVARIVPEKRQLDLINAYADLNRPDIPLVLVGGGNEHSDYYMQVAARASEVRGVIMTGALAGEELAAIFSNAGMFILPSSHEGMPIALLEALHYDMPVLASDIVANKEIGLEDECYFPLGDIAALTRALERQLMAAKTAAGDVVERTKVQQDFSWDHIADQTCAIYEKILMDSKQ</sequence>
<proteinExistence type="predicted"/>
<dbReference type="PANTHER" id="PTHR45947:SF3">
    <property type="entry name" value="SULFOQUINOVOSYL TRANSFERASE SQD2"/>
    <property type="match status" value="1"/>
</dbReference>
<accession>A0ABP3QQL8</accession>
<dbReference type="InterPro" id="IPR028098">
    <property type="entry name" value="Glyco_trans_4-like_N"/>
</dbReference>
<keyword evidence="4" id="KW-1185">Reference proteome</keyword>
<feature type="domain" description="Glycosyltransferase subfamily 4-like N-terminal" evidence="2">
    <location>
        <begin position="23"/>
        <end position="180"/>
    </location>
</feature>
<dbReference type="PANTHER" id="PTHR45947">
    <property type="entry name" value="SULFOQUINOVOSYL TRANSFERASE SQD2"/>
    <property type="match status" value="1"/>
</dbReference>
<dbReference type="InterPro" id="IPR050194">
    <property type="entry name" value="Glycosyltransferase_grp1"/>
</dbReference>
<dbReference type="Gene3D" id="3.40.50.2000">
    <property type="entry name" value="Glycogen Phosphorylase B"/>
    <property type="match status" value="2"/>
</dbReference>